<comment type="caution">
    <text evidence="2">The sequence shown here is derived from an EMBL/GenBank/DDBJ whole genome shotgun (WGS) entry which is preliminary data.</text>
</comment>
<dbReference type="RefSeq" id="WP_013663666.1">
    <property type="nucleotide sequence ID" value="NZ_JBHLWO010000004.1"/>
</dbReference>
<dbReference type="Pfam" id="PF13673">
    <property type="entry name" value="Acetyltransf_10"/>
    <property type="match status" value="1"/>
</dbReference>
<keyword evidence="3" id="KW-1185">Reference proteome</keyword>
<evidence type="ECO:0000259" key="1">
    <source>
        <dbReference type="PROSITE" id="PS51186"/>
    </source>
</evidence>
<evidence type="ECO:0000313" key="2">
    <source>
        <dbReference type="EMBL" id="MFC0321012.1"/>
    </source>
</evidence>
<dbReference type="SUPFAM" id="SSF55729">
    <property type="entry name" value="Acyl-CoA N-acyltransferases (Nat)"/>
    <property type="match status" value="1"/>
</dbReference>
<dbReference type="PROSITE" id="PS51186">
    <property type="entry name" value="GNAT"/>
    <property type="match status" value="1"/>
</dbReference>
<dbReference type="InterPro" id="IPR016181">
    <property type="entry name" value="Acyl_CoA_acyltransferase"/>
</dbReference>
<gene>
    <name evidence="2" type="ORF">ACFFI0_22010</name>
</gene>
<dbReference type="Gene3D" id="3.40.630.30">
    <property type="match status" value="1"/>
</dbReference>
<feature type="domain" description="N-acetyltransferase" evidence="1">
    <location>
        <begin position="1"/>
        <end position="136"/>
    </location>
</feature>
<sequence>MTQIEQIAPTVTMQLRQAVLYPESSIESIILDEDDLGIHFGLYDNNELIAVVSLFVRGEEAQFRKFATDSRYQNKGYGSTLLNHISQYAYQQGSKIIWCNARISAVPFYKKHHFVEIGEIFRKGQIEYLRMEKALTEN</sequence>
<dbReference type="CDD" id="cd04301">
    <property type="entry name" value="NAT_SF"/>
    <property type="match status" value="1"/>
</dbReference>
<dbReference type="InterPro" id="IPR000182">
    <property type="entry name" value="GNAT_dom"/>
</dbReference>
<dbReference type="Proteomes" id="UP001589774">
    <property type="component" value="Unassembled WGS sequence"/>
</dbReference>
<evidence type="ECO:0000313" key="3">
    <source>
        <dbReference type="Proteomes" id="UP001589774"/>
    </source>
</evidence>
<accession>A0ABV6HQ37</accession>
<name>A0ABV6HQ37_9SPHI</name>
<dbReference type="EMBL" id="JBHLWO010000004">
    <property type="protein sequence ID" value="MFC0321012.1"/>
    <property type="molecule type" value="Genomic_DNA"/>
</dbReference>
<proteinExistence type="predicted"/>
<organism evidence="2 3">
    <name type="scientific">Olivibacter oleidegradans</name>
    <dbReference type="NCBI Taxonomy" id="760123"/>
    <lineage>
        <taxon>Bacteria</taxon>
        <taxon>Pseudomonadati</taxon>
        <taxon>Bacteroidota</taxon>
        <taxon>Sphingobacteriia</taxon>
        <taxon>Sphingobacteriales</taxon>
        <taxon>Sphingobacteriaceae</taxon>
        <taxon>Olivibacter</taxon>
    </lineage>
</organism>
<reference evidence="2 3" key="1">
    <citation type="submission" date="2024-09" db="EMBL/GenBank/DDBJ databases">
        <authorList>
            <person name="Sun Q."/>
            <person name="Mori K."/>
        </authorList>
    </citation>
    <scope>NUCLEOTIDE SEQUENCE [LARGE SCALE GENOMIC DNA]</scope>
    <source>
        <strain evidence="2 3">CCM 7765</strain>
    </source>
</reference>
<protein>
    <submittedName>
        <fullName evidence="2">GNAT family N-acetyltransferase</fullName>
    </submittedName>
</protein>